<dbReference type="AlphaFoldDB" id="A0A0V0QSL5"/>
<dbReference type="OMA" id="HADPEHS"/>
<keyword evidence="5" id="KW-1185">Reference proteome</keyword>
<comment type="caution">
    <text evidence="4">The sequence shown here is derived from an EMBL/GenBank/DDBJ whole genome shotgun (WGS) entry which is preliminary data.</text>
</comment>
<sequence>MSFKPISDYQQKLQEQYCVEVSQKGKNCTAIYRNPSFKGIDLIKNPGPGLETLQQIWFNSVLQYSKRPYLWQRNQVGKYDFKTYEQVDTIAKEIGSGVINLKLAETKNDFKNYQITMIGIYAKNREEWLMVDIGCSQIYGMTSVPLYDSLGPDAVSYCLNHSGLTVVFADSQSTDILLETKNIGQLKSIVLSEIRSQGRKQIRPFNYVTDVTPNHICAFSYTSGTTSDPKAAMIKHSNFTSVIACITLQQKQSIQIVQDDIHLSYLPLPHVFDRLICHTITFKGAQIGFNCGDITKIKEDMCDLKPTIFISVPRLYNKIYDGLKAKFEQENCFSKFLINKGLSAKLDNLNTEKSMIHAFYDKIIFNKVAKNIFGGKVRVLITGSAPLTAEVQQFFSVVFSCPFIQGYGLTESSGQGICQVTNDVYGGVIGGPIANSEIKLQDIPDMNYLSTDTDEDGNPCPRGEICIRGPIIFEGYYKDQDKTNEAIDQEGWLHTGDVGQIDYKRNNAIKIIDRKKNIFKLSQGEYIAPEKLENIYLNTDGILESFIYGDSFKIIKIY</sequence>
<evidence type="ECO:0000313" key="4">
    <source>
        <dbReference type="EMBL" id="KRX04986.1"/>
    </source>
</evidence>
<dbReference type="GO" id="GO:0016020">
    <property type="term" value="C:membrane"/>
    <property type="evidence" value="ECO:0007669"/>
    <property type="project" value="TreeGrafter"/>
</dbReference>
<reference evidence="4 5" key="1">
    <citation type="journal article" date="2015" name="Sci. Rep.">
        <title>Genome of the facultative scuticociliatosis pathogen Pseudocohnilembus persalinus provides insight into its virulence through horizontal gene transfer.</title>
        <authorList>
            <person name="Xiong J."/>
            <person name="Wang G."/>
            <person name="Cheng J."/>
            <person name="Tian M."/>
            <person name="Pan X."/>
            <person name="Warren A."/>
            <person name="Jiang C."/>
            <person name="Yuan D."/>
            <person name="Miao W."/>
        </authorList>
    </citation>
    <scope>NUCLEOTIDE SEQUENCE [LARGE SCALE GENOMIC DNA]</scope>
    <source>
        <strain evidence="4">36N120E</strain>
    </source>
</reference>
<dbReference type="PANTHER" id="PTHR43272">
    <property type="entry name" value="LONG-CHAIN-FATTY-ACID--COA LIGASE"/>
    <property type="match status" value="1"/>
</dbReference>
<evidence type="ECO:0000256" key="2">
    <source>
        <dbReference type="ARBA" id="ARBA00022840"/>
    </source>
</evidence>
<name>A0A0V0QSL5_PSEPJ</name>
<dbReference type="InterPro" id="IPR020845">
    <property type="entry name" value="AMP-binding_CS"/>
</dbReference>
<organism evidence="4 5">
    <name type="scientific">Pseudocohnilembus persalinus</name>
    <name type="common">Ciliate</name>
    <dbReference type="NCBI Taxonomy" id="266149"/>
    <lineage>
        <taxon>Eukaryota</taxon>
        <taxon>Sar</taxon>
        <taxon>Alveolata</taxon>
        <taxon>Ciliophora</taxon>
        <taxon>Intramacronucleata</taxon>
        <taxon>Oligohymenophorea</taxon>
        <taxon>Scuticociliatia</taxon>
        <taxon>Philasterida</taxon>
        <taxon>Pseudocohnilembidae</taxon>
        <taxon>Pseudocohnilembus</taxon>
    </lineage>
</organism>
<keyword evidence="2" id="KW-0067">ATP-binding</keyword>
<evidence type="ECO:0000256" key="1">
    <source>
        <dbReference type="ARBA" id="ARBA00022741"/>
    </source>
</evidence>
<dbReference type="InterPro" id="IPR000873">
    <property type="entry name" value="AMP-dep_synth/lig_dom"/>
</dbReference>
<dbReference type="Proteomes" id="UP000054937">
    <property type="component" value="Unassembled WGS sequence"/>
</dbReference>
<proteinExistence type="predicted"/>
<dbReference type="InterPro" id="IPR042099">
    <property type="entry name" value="ANL_N_sf"/>
</dbReference>
<feature type="domain" description="AMP-dependent synthetase/ligase" evidence="3">
    <location>
        <begin position="77"/>
        <end position="477"/>
    </location>
</feature>
<evidence type="ECO:0000313" key="5">
    <source>
        <dbReference type="Proteomes" id="UP000054937"/>
    </source>
</evidence>
<protein>
    <recommendedName>
        <fullName evidence="3">AMP-dependent synthetase/ligase domain-containing protein</fullName>
    </recommendedName>
</protein>
<dbReference type="Pfam" id="PF00501">
    <property type="entry name" value="AMP-binding"/>
    <property type="match status" value="1"/>
</dbReference>
<dbReference type="SUPFAM" id="SSF56801">
    <property type="entry name" value="Acetyl-CoA synthetase-like"/>
    <property type="match status" value="1"/>
</dbReference>
<dbReference type="PROSITE" id="PS00455">
    <property type="entry name" value="AMP_BINDING"/>
    <property type="match status" value="1"/>
</dbReference>
<dbReference type="GO" id="GO:0005524">
    <property type="term" value="F:ATP binding"/>
    <property type="evidence" value="ECO:0007669"/>
    <property type="project" value="UniProtKB-KW"/>
</dbReference>
<dbReference type="EMBL" id="LDAU01000110">
    <property type="protein sequence ID" value="KRX04986.1"/>
    <property type="molecule type" value="Genomic_DNA"/>
</dbReference>
<evidence type="ECO:0000259" key="3">
    <source>
        <dbReference type="Pfam" id="PF00501"/>
    </source>
</evidence>
<keyword evidence="1" id="KW-0547">Nucleotide-binding</keyword>
<accession>A0A0V0QSL5</accession>
<dbReference type="OrthoDB" id="1700726at2759"/>
<dbReference type="InParanoid" id="A0A0V0QSL5"/>
<gene>
    <name evidence="4" type="ORF">PPERSA_06620</name>
</gene>
<dbReference type="GO" id="GO:0004467">
    <property type="term" value="F:long-chain fatty acid-CoA ligase activity"/>
    <property type="evidence" value="ECO:0007669"/>
    <property type="project" value="TreeGrafter"/>
</dbReference>
<dbReference type="PANTHER" id="PTHR43272:SF33">
    <property type="entry name" value="AMP-BINDING DOMAIN-CONTAINING PROTEIN-RELATED"/>
    <property type="match status" value="1"/>
</dbReference>
<dbReference type="Gene3D" id="3.40.50.12780">
    <property type="entry name" value="N-terminal domain of ligase-like"/>
    <property type="match status" value="1"/>
</dbReference>
<dbReference type="GO" id="GO:0005783">
    <property type="term" value="C:endoplasmic reticulum"/>
    <property type="evidence" value="ECO:0007669"/>
    <property type="project" value="TreeGrafter"/>
</dbReference>